<keyword evidence="2" id="KW-1185">Reference proteome</keyword>
<dbReference type="RefSeq" id="WP_111371047.1">
    <property type="nucleotide sequence ID" value="NZ_CP029480.1"/>
</dbReference>
<dbReference type="InterPro" id="IPR019062">
    <property type="entry name" value="Restrct_endonuc_II_HpaII"/>
</dbReference>
<reference evidence="1 2" key="1">
    <citation type="submission" date="2018-05" db="EMBL/GenBank/DDBJ databases">
        <title>Complete genome sequence of Arcticibacterium luteifluviistationis SM1504T, a cytophagaceae bacterium isolated from Arctic surface seawater.</title>
        <authorList>
            <person name="Li Y."/>
            <person name="Qin Q.-L."/>
        </authorList>
    </citation>
    <scope>NUCLEOTIDE SEQUENCE [LARGE SCALE GENOMIC DNA]</scope>
    <source>
        <strain evidence="1 2">SM1504</strain>
    </source>
</reference>
<gene>
    <name evidence="1" type="ORF">DJ013_07090</name>
</gene>
<dbReference type="OrthoDB" id="1551452at2"/>
<protein>
    <recommendedName>
        <fullName evidence="3">HpaII family restriction endonuclease</fullName>
    </recommendedName>
</protein>
<dbReference type="EMBL" id="CP029480">
    <property type="protein sequence ID" value="AWV97945.1"/>
    <property type="molecule type" value="Genomic_DNA"/>
</dbReference>
<dbReference type="Pfam" id="PF09561">
    <property type="entry name" value="RE_HpaII"/>
    <property type="match status" value="1"/>
</dbReference>
<dbReference type="Proteomes" id="UP000249873">
    <property type="component" value="Chromosome"/>
</dbReference>
<organism evidence="1 2">
    <name type="scientific">Arcticibacterium luteifluviistationis</name>
    <dbReference type="NCBI Taxonomy" id="1784714"/>
    <lineage>
        <taxon>Bacteria</taxon>
        <taxon>Pseudomonadati</taxon>
        <taxon>Bacteroidota</taxon>
        <taxon>Cytophagia</taxon>
        <taxon>Cytophagales</taxon>
        <taxon>Leadbetterellaceae</taxon>
        <taxon>Arcticibacterium</taxon>
    </lineage>
</organism>
<name>A0A2Z4GA47_9BACT</name>
<proteinExistence type="predicted"/>
<sequence>MSSSKVLLPPDKNSTIIFEIKDNKGSPLTKEDILEVNGIIKENKKGIRKIIDLGYRIKHLKYEDPNFCLNLKMIDSDLPKIISFIVFDKLTKNLSDIPSIIENLNTRNPIGYNLSLGHKFYNHKLINFLMELALGITTKNMWSANYQVIGYTITSKTNNHILYDNETSFHKFIDYLKESYKFESPSVSNKGYGEVYLKGKKSLINLNFQIRA</sequence>
<evidence type="ECO:0000313" key="2">
    <source>
        <dbReference type="Proteomes" id="UP000249873"/>
    </source>
</evidence>
<accession>A0A2Z4GA47</accession>
<dbReference type="AlphaFoldDB" id="A0A2Z4GA47"/>
<evidence type="ECO:0008006" key="3">
    <source>
        <dbReference type="Google" id="ProtNLM"/>
    </source>
</evidence>
<dbReference type="KEGG" id="als:DJ013_07090"/>
<evidence type="ECO:0000313" key="1">
    <source>
        <dbReference type="EMBL" id="AWV97945.1"/>
    </source>
</evidence>